<gene>
    <name evidence="4" type="primary">LOC106074415</name>
</gene>
<dbReference type="GeneID" id="106074415"/>
<feature type="transmembrane region" description="Helical" evidence="2">
    <location>
        <begin position="50"/>
        <end position="69"/>
    </location>
</feature>
<feature type="compositionally biased region" description="Basic and acidic residues" evidence="1">
    <location>
        <begin position="356"/>
        <end position="377"/>
    </location>
</feature>
<evidence type="ECO:0000313" key="3">
    <source>
        <dbReference type="Proteomes" id="UP001165740"/>
    </source>
</evidence>
<feature type="region of interest" description="Disordered" evidence="1">
    <location>
        <begin position="237"/>
        <end position="297"/>
    </location>
</feature>
<evidence type="ECO:0000313" key="4">
    <source>
        <dbReference type="RefSeq" id="XP_055863766.1"/>
    </source>
</evidence>
<sequence length="546" mass="61809">MIRYAVAYLLIFKFLLLGSLGCVFITIGSIKMKWMLCFQKCVTCTSRSSVVNSLFILLFIATCLVDYLTSTPVEPSMEDLKKKQCPAGQPNLCIPFGSCCSYFEFCYSGMCESCFYDDNETAILKFCRERGQHNVSLMRHNSCRFACQSRFTEQELRLTQTIDAGLIDLGKADKDIPKAGNLNKESSEKEDITTHKLLVALLVMTAFIILAILWKCIPKHEKKRLWSFLRTYRKKERKDANEPLRADPPDENSDVVELSNVDSPSKIRGKLSGAESLDVSPSDVNPSEDKPHEPMIVYPDLHNTKHNVKHHDGRRLDDKHSLAEQSVIKETGVNHPFDKKTVSKQDDAEQLADNHLGSKDNLTPEKHLNSEKEEKTLRNRSILPEVPTTNESVVDTAVTKEKKRNISKNEARKIMSSFSTDNETNTSIRVNIGEKPLLTNEITEEQEDDKSEDDENVPFLATKEAEDGDSSTQVIDKQKISSLHDISRQNDDIDASIIIRKNETKKPLSKTDETIEHEDKDIEHTADCCTQRLDAARACNCVNKRT</sequence>
<protein>
    <submittedName>
        <fullName evidence="4">Uncharacterized protein LOC106074415 isoform X1</fullName>
    </submittedName>
</protein>
<feature type="transmembrane region" description="Helical" evidence="2">
    <location>
        <begin position="6"/>
        <end position="30"/>
    </location>
</feature>
<dbReference type="AlphaFoldDB" id="A0A9W2YLS8"/>
<dbReference type="Proteomes" id="UP001165740">
    <property type="component" value="Chromosome 13"/>
</dbReference>
<name>A0A9W2YLS8_BIOGL</name>
<feature type="compositionally biased region" description="Basic and acidic residues" evidence="1">
    <location>
        <begin position="237"/>
        <end position="248"/>
    </location>
</feature>
<reference evidence="4" key="1">
    <citation type="submission" date="2025-08" db="UniProtKB">
        <authorList>
            <consortium name="RefSeq"/>
        </authorList>
    </citation>
    <scope>IDENTIFICATION</scope>
</reference>
<feature type="region of interest" description="Disordered" evidence="1">
    <location>
        <begin position="327"/>
        <end position="385"/>
    </location>
</feature>
<feature type="compositionally biased region" description="Basic and acidic residues" evidence="1">
    <location>
        <begin position="336"/>
        <end position="347"/>
    </location>
</feature>
<dbReference type="RefSeq" id="XP_055863766.1">
    <property type="nucleotide sequence ID" value="XM_056007791.1"/>
</dbReference>
<proteinExistence type="predicted"/>
<evidence type="ECO:0000256" key="1">
    <source>
        <dbReference type="SAM" id="MobiDB-lite"/>
    </source>
</evidence>
<accession>A0A9W2YLS8</accession>
<keyword evidence="2" id="KW-1133">Transmembrane helix</keyword>
<keyword evidence="2" id="KW-0812">Transmembrane</keyword>
<dbReference type="OrthoDB" id="10323559at2759"/>
<keyword evidence="2" id="KW-0472">Membrane</keyword>
<keyword evidence="3" id="KW-1185">Reference proteome</keyword>
<organism evidence="3 4">
    <name type="scientific">Biomphalaria glabrata</name>
    <name type="common">Bloodfluke planorb</name>
    <name type="synonym">Freshwater snail</name>
    <dbReference type="NCBI Taxonomy" id="6526"/>
    <lineage>
        <taxon>Eukaryota</taxon>
        <taxon>Metazoa</taxon>
        <taxon>Spiralia</taxon>
        <taxon>Lophotrochozoa</taxon>
        <taxon>Mollusca</taxon>
        <taxon>Gastropoda</taxon>
        <taxon>Heterobranchia</taxon>
        <taxon>Euthyneura</taxon>
        <taxon>Panpulmonata</taxon>
        <taxon>Hygrophila</taxon>
        <taxon>Lymnaeoidea</taxon>
        <taxon>Planorbidae</taxon>
        <taxon>Biomphalaria</taxon>
    </lineage>
</organism>
<evidence type="ECO:0000256" key="2">
    <source>
        <dbReference type="SAM" id="Phobius"/>
    </source>
</evidence>
<feature type="transmembrane region" description="Helical" evidence="2">
    <location>
        <begin position="197"/>
        <end position="217"/>
    </location>
</feature>